<organism evidence="9 10">
    <name type="scientific">Candidatus Scybalocola faecigallinarum</name>
    <dbReference type="NCBI Taxonomy" id="2840941"/>
    <lineage>
        <taxon>Bacteria</taxon>
        <taxon>Bacillati</taxon>
        <taxon>Bacillota</taxon>
        <taxon>Clostridia</taxon>
        <taxon>Lachnospirales</taxon>
        <taxon>Lachnospiraceae</taxon>
        <taxon>Lachnospiraceae incertae sedis</taxon>
        <taxon>Candidatus Scybalocola (ex Gilroy et al. 2021)</taxon>
    </lineage>
</organism>
<proteinExistence type="inferred from homology"/>
<dbReference type="AlphaFoldDB" id="A0A9D1F4U8"/>
<dbReference type="InterPro" id="IPR007627">
    <property type="entry name" value="RNA_pol_sigma70_r2"/>
</dbReference>
<dbReference type="InterPro" id="IPR013249">
    <property type="entry name" value="RNA_pol_sigma70_r4_t2"/>
</dbReference>
<dbReference type="PROSITE" id="PS00715">
    <property type="entry name" value="SIGMA70_1"/>
    <property type="match status" value="1"/>
</dbReference>
<evidence type="ECO:0000256" key="3">
    <source>
        <dbReference type="ARBA" id="ARBA00023015"/>
    </source>
</evidence>
<evidence type="ECO:0000256" key="4">
    <source>
        <dbReference type="ARBA" id="ARBA00023082"/>
    </source>
</evidence>
<comment type="caution">
    <text evidence="9">The sequence shown here is derived from an EMBL/GenBank/DDBJ whole genome shotgun (WGS) entry which is preliminary data.</text>
</comment>
<dbReference type="InterPro" id="IPR016032">
    <property type="entry name" value="Sig_transdc_resp-reg_C-effctor"/>
</dbReference>
<dbReference type="Proteomes" id="UP000823927">
    <property type="component" value="Unassembled WGS sequence"/>
</dbReference>
<dbReference type="SUPFAM" id="SSF46894">
    <property type="entry name" value="C-terminal effector domain of the bipartite response regulators"/>
    <property type="match status" value="1"/>
</dbReference>
<evidence type="ECO:0000256" key="5">
    <source>
        <dbReference type="ARBA" id="ARBA00023125"/>
    </source>
</evidence>
<dbReference type="InterPro" id="IPR016371">
    <property type="entry name" value="RNA_pol_sigma-H_factor"/>
</dbReference>
<evidence type="ECO:0000256" key="1">
    <source>
        <dbReference type="ARBA" id="ARBA00007788"/>
    </source>
</evidence>
<comment type="function">
    <text evidence="7">Sigma factors are initiation factors that promote the attachment of RNA polymerase to specific initiation sites and are then released. Sigma-S contributes to the protection against external stress, thus playing a role in cellular fitness and survival.</text>
</comment>
<dbReference type="Pfam" id="PF08281">
    <property type="entry name" value="Sigma70_r4_2"/>
    <property type="match status" value="1"/>
</dbReference>
<keyword evidence="4" id="KW-0731">Sigma factor</keyword>
<reference evidence="9" key="1">
    <citation type="submission" date="2020-10" db="EMBL/GenBank/DDBJ databases">
        <authorList>
            <person name="Gilroy R."/>
        </authorList>
    </citation>
    <scope>NUCLEOTIDE SEQUENCE</scope>
    <source>
        <strain evidence="9">CHK178-757</strain>
    </source>
</reference>
<dbReference type="PANTHER" id="PTHR30385">
    <property type="entry name" value="SIGMA FACTOR F FLAGELLAR"/>
    <property type="match status" value="1"/>
</dbReference>
<dbReference type="InterPro" id="IPR000943">
    <property type="entry name" value="RNA_pol_sigma70"/>
</dbReference>
<dbReference type="SUPFAM" id="SSF88946">
    <property type="entry name" value="Sigma2 domain of RNA polymerase sigma factors"/>
    <property type="match status" value="1"/>
</dbReference>
<sequence>MDSQFNEMTDEQICRCIQQGQTAGIDYLLNKYKGMAKKKARQFYLIGGESDDLIQEGMIGLMKAIWDYDPDIGTDFAGFAQLCMIRQISSAVRAAQRQKHQPLNSYVSLYEPADDDENAPVLMDTLSESGAGPEDSFFIKENRERARQRLLDALSPLEKKVLDLFMEGQSYSQIARQLNKNEKAVDNAIQRIRKKAEALQS</sequence>
<dbReference type="InterPro" id="IPR014284">
    <property type="entry name" value="RNA_pol_sigma-70_dom"/>
</dbReference>
<dbReference type="EMBL" id="DVIT01000024">
    <property type="protein sequence ID" value="HIS47162.1"/>
    <property type="molecule type" value="Genomic_DNA"/>
</dbReference>
<dbReference type="Gene3D" id="1.10.10.10">
    <property type="entry name" value="Winged helix-like DNA-binding domain superfamily/Winged helix DNA-binding domain"/>
    <property type="match status" value="1"/>
</dbReference>
<dbReference type="InterPro" id="IPR013325">
    <property type="entry name" value="RNA_pol_sigma_r2"/>
</dbReference>
<evidence type="ECO:0000259" key="8">
    <source>
        <dbReference type="PROSITE" id="PS00715"/>
    </source>
</evidence>
<dbReference type="SMART" id="SM00421">
    <property type="entry name" value="HTH_LUXR"/>
    <property type="match status" value="1"/>
</dbReference>
<evidence type="ECO:0000313" key="9">
    <source>
        <dbReference type="EMBL" id="HIS47162.1"/>
    </source>
</evidence>
<protein>
    <recommendedName>
        <fullName evidence="2">RNA polymerase sigma factor SigS</fullName>
    </recommendedName>
</protein>
<evidence type="ECO:0000313" key="10">
    <source>
        <dbReference type="Proteomes" id="UP000823927"/>
    </source>
</evidence>
<dbReference type="Gene3D" id="1.20.120.1810">
    <property type="match status" value="1"/>
</dbReference>
<keyword evidence="3" id="KW-0805">Transcription regulation</keyword>
<dbReference type="GO" id="GO:0003677">
    <property type="term" value="F:DNA binding"/>
    <property type="evidence" value="ECO:0007669"/>
    <property type="project" value="UniProtKB-KW"/>
</dbReference>
<dbReference type="NCBIfam" id="TIGR02937">
    <property type="entry name" value="sigma70-ECF"/>
    <property type="match status" value="1"/>
</dbReference>
<accession>A0A9D1F4U8</accession>
<gene>
    <name evidence="9" type="ORF">IAB46_06325</name>
</gene>
<reference evidence="9" key="2">
    <citation type="journal article" date="2021" name="PeerJ">
        <title>Extensive microbial diversity within the chicken gut microbiome revealed by metagenomics and culture.</title>
        <authorList>
            <person name="Gilroy R."/>
            <person name="Ravi A."/>
            <person name="Getino M."/>
            <person name="Pursley I."/>
            <person name="Horton D.L."/>
            <person name="Alikhan N.F."/>
            <person name="Baker D."/>
            <person name="Gharbi K."/>
            <person name="Hall N."/>
            <person name="Watson M."/>
            <person name="Adriaenssens E.M."/>
            <person name="Foster-Nyarko E."/>
            <person name="Jarju S."/>
            <person name="Secka A."/>
            <person name="Antonio M."/>
            <person name="Oren A."/>
            <person name="Chaudhuri R.R."/>
            <person name="La Ragione R."/>
            <person name="Hildebrand F."/>
            <person name="Pallen M.J."/>
        </authorList>
    </citation>
    <scope>NUCLEOTIDE SEQUENCE</scope>
    <source>
        <strain evidence="9">CHK178-757</strain>
    </source>
</reference>
<keyword evidence="5" id="KW-0238">DNA-binding</keyword>
<evidence type="ECO:0000256" key="6">
    <source>
        <dbReference type="ARBA" id="ARBA00023163"/>
    </source>
</evidence>
<evidence type="ECO:0000256" key="2">
    <source>
        <dbReference type="ARBA" id="ARBA00021245"/>
    </source>
</evidence>
<feature type="domain" description="RNA polymerase sigma-70" evidence="8">
    <location>
        <begin position="52"/>
        <end position="65"/>
    </location>
</feature>
<name>A0A9D1F4U8_9FIRM</name>
<dbReference type="PIRSF" id="PIRSF002939">
    <property type="entry name" value="RNA_polymerase_sigma-H_factor"/>
    <property type="match status" value="1"/>
</dbReference>
<dbReference type="InterPro" id="IPR036388">
    <property type="entry name" value="WH-like_DNA-bd_sf"/>
</dbReference>
<keyword evidence="6" id="KW-0804">Transcription</keyword>
<evidence type="ECO:0000256" key="7">
    <source>
        <dbReference type="ARBA" id="ARBA00024701"/>
    </source>
</evidence>
<dbReference type="GO" id="GO:0016987">
    <property type="term" value="F:sigma factor activity"/>
    <property type="evidence" value="ECO:0007669"/>
    <property type="project" value="UniProtKB-KW"/>
</dbReference>
<comment type="similarity">
    <text evidence="1">Belongs to the sigma-70 factor family.</text>
</comment>
<dbReference type="PANTHER" id="PTHR30385:SF1">
    <property type="entry name" value="RNA POLYMERASE SIGMA-H FACTOR"/>
    <property type="match status" value="1"/>
</dbReference>
<dbReference type="Pfam" id="PF04542">
    <property type="entry name" value="Sigma70_r2"/>
    <property type="match status" value="1"/>
</dbReference>
<dbReference type="InterPro" id="IPR000792">
    <property type="entry name" value="Tscrpt_reg_LuxR_C"/>
</dbReference>
<dbReference type="GO" id="GO:0006352">
    <property type="term" value="P:DNA-templated transcription initiation"/>
    <property type="evidence" value="ECO:0007669"/>
    <property type="project" value="InterPro"/>
</dbReference>